<dbReference type="InterPro" id="IPR036869">
    <property type="entry name" value="J_dom_sf"/>
</dbReference>
<reference evidence="2" key="1">
    <citation type="submission" date="2018-06" db="EMBL/GenBank/DDBJ databases">
        <authorList>
            <person name="Zhirakovskaya E."/>
        </authorList>
    </citation>
    <scope>NUCLEOTIDE SEQUENCE</scope>
</reference>
<dbReference type="SUPFAM" id="SSF46565">
    <property type="entry name" value="Chaperone J-domain"/>
    <property type="match status" value="1"/>
</dbReference>
<name>A0A3B1B1J8_9ZZZZ</name>
<dbReference type="Pfam" id="PF12339">
    <property type="entry name" value="DNAJ_related"/>
    <property type="match status" value="1"/>
</dbReference>
<dbReference type="CDD" id="cd06257">
    <property type="entry name" value="DnaJ"/>
    <property type="match status" value="1"/>
</dbReference>
<evidence type="ECO:0000259" key="1">
    <source>
        <dbReference type="PROSITE" id="PS50076"/>
    </source>
</evidence>
<feature type="domain" description="J" evidence="1">
    <location>
        <begin position="138"/>
        <end position="191"/>
    </location>
</feature>
<dbReference type="Gene3D" id="1.10.287.110">
    <property type="entry name" value="DnaJ domain"/>
    <property type="match status" value="1"/>
</dbReference>
<dbReference type="SMART" id="SM00271">
    <property type="entry name" value="DnaJ"/>
    <property type="match status" value="1"/>
</dbReference>
<dbReference type="PROSITE" id="PS50076">
    <property type="entry name" value="DNAJ_2"/>
    <property type="match status" value="1"/>
</dbReference>
<organism evidence="2">
    <name type="scientific">hydrothermal vent metagenome</name>
    <dbReference type="NCBI Taxonomy" id="652676"/>
    <lineage>
        <taxon>unclassified sequences</taxon>
        <taxon>metagenomes</taxon>
        <taxon>ecological metagenomes</taxon>
    </lineage>
</organism>
<dbReference type="InterPro" id="IPR021059">
    <property type="entry name" value="DnaJ-related_N"/>
</dbReference>
<accession>A0A3B1B1J8</accession>
<protein>
    <recommendedName>
        <fullName evidence="1">J domain-containing protein</fullName>
    </recommendedName>
</protein>
<sequence>MGANTFTLKLQQVLRAHPAGISEFGLIKWLEADGQAGFDKDCLRTNLSLFQTHFLLFHSLYLLRDELSARGDTRLDISALCIQLIPLSHTSPSAIDRHDPLRTYYLDLDNLENTRDHEVDALLNAFWERFIGDDERRQALSVLELQDPVDWPIIKAQHRRLAMQHHPDRGGDKARLQAINAAMDRLANSYK</sequence>
<dbReference type="InterPro" id="IPR001623">
    <property type="entry name" value="DnaJ_domain"/>
</dbReference>
<evidence type="ECO:0000313" key="2">
    <source>
        <dbReference type="EMBL" id="VAX00185.1"/>
    </source>
</evidence>
<proteinExistence type="predicted"/>
<gene>
    <name evidence="2" type="ORF">MNBD_GAMMA20-1587</name>
</gene>
<dbReference type="EMBL" id="UOFU01000195">
    <property type="protein sequence ID" value="VAX00185.1"/>
    <property type="molecule type" value="Genomic_DNA"/>
</dbReference>
<dbReference type="AlphaFoldDB" id="A0A3B1B1J8"/>